<reference evidence="5 8" key="3">
    <citation type="submission" date="2018-08" db="EMBL/GenBank/DDBJ databases">
        <title>A genome reference for cultivated species of the human gut microbiota.</title>
        <authorList>
            <person name="Zou Y."/>
            <person name="Xue W."/>
            <person name="Luo G."/>
        </authorList>
    </citation>
    <scope>NUCLEOTIDE SEQUENCE [LARGE SCALE GENOMIC DNA]</scope>
    <source>
        <strain evidence="5 8">TM10-3</strain>
    </source>
</reference>
<protein>
    <submittedName>
        <fullName evidence="4">Stage III sporulation protein AA</fullName>
    </submittedName>
</protein>
<reference evidence="4" key="1">
    <citation type="submission" date="2015-05" db="EMBL/GenBank/DDBJ databases">
        <authorList>
            <person name="Wang D.B."/>
            <person name="Wang M."/>
        </authorList>
    </citation>
    <scope>NUCLEOTIDE SEQUENCE [LARGE SCALE GENOMIC DNA]</scope>
    <source>
        <strain evidence="4">T1-815</strain>
    </source>
</reference>
<dbReference type="EMBL" id="CVRQ01000020">
    <property type="protein sequence ID" value="CRL38045.1"/>
    <property type="molecule type" value="Genomic_DNA"/>
</dbReference>
<evidence type="ECO:0000313" key="4">
    <source>
        <dbReference type="EMBL" id="CRL38045.1"/>
    </source>
</evidence>
<keyword evidence="1" id="KW-0547">Nucleotide-binding</keyword>
<dbReference type="RefSeq" id="WP_055061888.1">
    <property type="nucleotide sequence ID" value="NZ_AP031452.1"/>
</dbReference>
<accession>A0A0M6WLM9</accession>
<dbReference type="SUPFAM" id="SSF52540">
    <property type="entry name" value="P-loop containing nucleoside triphosphate hydrolases"/>
    <property type="match status" value="1"/>
</dbReference>
<organism evidence="4 7">
    <name type="scientific">Agathobacter rectalis</name>
    <dbReference type="NCBI Taxonomy" id="39491"/>
    <lineage>
        <taxon>Bacteria</taxon>
        <taxon>Bacillati</taxon>
        <taxon>Bacillota</taxon>
        <taxon>Clostridia</taxon>
        <taxon>Lachnospirales</taxon>
        <taxon>Lachnospiraceae</taxon>
        <taxon>Agathobacter</taxon>
    </lineage>
</organism>
<evidence type="ECO:0000313" key="9">
    <source>
        <dbReference type="Proteomes" id="UP000324327"/>
    </source>
</evidence>
<dbReference type="InterPro" id="IPR027417">
    <property type="entry name" value="P-loop_NTPase"/>
</dbReference>
<evidence type="ECO:0000313" key="5">
    <source>
        <dbReference type="EMBL" id="RGI68498.1"/>
    </source>
</evidence>
<dbReference type="Pfam" id="PF19568">
    <property type="entry name" value="Spore_III_AA"/>
    <property type="match status" value="1"/>
</dbReference>
<name>A0A0M6WLM9_9FIRM</name>
<dbReference type="PANTHER" id="PTHR20953">
    <property type="entry name" value="KINASE-RELATED"/>
    <property type="match status" value="1"/>
</dbReference>
<dbReference type="Proteomes" id="UP000049472">
    <property type="component" value="Unassembled WGS sequence"/>
</dbReference>
<dbReference type="EMBL" id="QSOB01000008">
    <property type="protein sequence ID" value="RGI68498.1"/>
    <property type="molecule type" value="Genomic_DNA"/>
</dbReference>
<dbReference type="PANTHER" id="PTHR20953:SF3">
    <property type="entry name" value="P-LOOP CONTAINING NUCLEOSIDE TRIPHOSPHATE HYDROLASES SUPERFAMILY PROTEIN"/>
    <property type="match status" value="1"/>
</dbReference>
<dbReference type="GO" id="GO:0005524">
    <property type="term" value="F:ATP binding"/>
    <property type="evidence" value="ECO:0007669"/>
    <property type="project" value="UniProtKB-KW"/>
</dbReference>
<dbReference type="Proteomes" id="UP000324327">
    <property type="component" value="Unassembled WGS sequence"/>
</dbReference>
<proteinExistence type="predicted"/>
<evidence type="ECO:0000313" key="7">
    <source>
        <dbReference type="Proteomes" id="UP000049472"/>
    </source>
</evidence>
<reference evidence="6 9" key="4">
    <citation type="submission" date="2019-08" db="EMBL/GenBank/DDBJ databases">
        <authorList>
            <person name="Duncan S."/>
            <person name="Walker A."/>
        </authorList>
    </citation>
    <scope>NUCLEOTIDE SEQUENCE [LARGE SCALE GENOMIC DNA]</scope>
    <source>
        <strain evidence="6 9">T3WBe13</strain>
    </source>
</reference>
<sequence length="313" mass="34444">MDIIDYLPQKMKAEAEAYMPCGLEEIRVRAGKQVQYMFAGGCRAGVYISHSDIEEMINYLSGYSFHAIAPQLAAGYFTVEGGHRVGIAGQMGCDGGKVTAVSEIASLNIRIAHQIRDVAMPLMPYIRDENSIYNTLVISRPGEGKTTFLRDCIRILSDGCDGKNALKVSVVDERSEIAACYLGVAQNDIGNSSDVLDNCPKSLGMRMLLRSMSPDVIAVDELGGESDIEALNQLVSCGIRILGSVHGTNADDLRRKMLPHAIERFVFIDHDEKGVRRYSIYDEAYRLLYSTVCGIGADKRLQQKKKGRYSDAV</sequence>
<keyword evidence="2" id="KW-0067">ATP-binding</keyword>
<evidence type="ECO:0000256" key="2">
    <source>
        <dbReference type="ARBA" id="ARBA00022840"/>
    </source>
</evidence>
<reference evidence="6 9" key="5">
    <citation type="submission" date="2019-09" db="EMBL/GenBank/DDBJ databases">
        <title>Strain-level analysis of Eubacterium rectale using genomes from metagenomes.</title>
        <authorList>
            <person name="Karcher N."/>
            <person name="Segata N."/>
        </authorList>
    </citation>
    <scope>NUCLEOTIDE SEQUENCE [LARGE SCALE GENOMIC DNA]</scope>
    <source>
        <strain evidence="6 9">T3WBe13</strain>
    </source>
</reference>
<evidence type="ECO:0000313" key="8">
    <source>
        <dbReference type="Proteomes" id="UP000260642"/>
    </source>
</evidence>
<dbReference type="AlphaFoldDB" id="A0A0M6WLM9"/>
<feature type="domain" description="Stage III sporulation protein AA AAA+ ATPase" evidence="3">
    <location>
        <begin position="22"/>
        <end position="284"/>
    </location>
</feature>
<dbReference type="Gene3D" id="3.40.50.300">
    <property type="entry name" value="P-loop containing nucleotide triphosphate hydrolases"/>
    <property type="match status" value="1"/>
</dbReference>
<reference evidence="7" key="2">
    <citation type="submission" date="2015-05" db="EMBL/GenBank/DDBJ databases">
        <authorList>
            <consortium name="Pathogen Informatics"/>
        </authorList>
    </citation>
    <scope>NUCLEOTIDE SEQUENCE [LARGE SCALE GENOMIC DNA]</scope>
    <source>
        <strain evidence="7">T1-815</strain>
    </source>
</reference>
<dbReference type="InterPro" id="IPR045735">
    <property type="entry name" value="Spore_III_AA_AAA+_ATPase"/>
</dbReference>
<evidence type="ECO:0000256" key="1">
    <source>
        <dbReference type="ARBA" id="ARBA00022741"/>
    </source>
</evidence>
<evidence type="ECO:0000259" key="3">
    <source>
        <dbReference type="Pfam" id="PF19568"/>
    </source>
</evidence>
<gene>
    <name evidence="5" type="ORF">DXD95_06990</name>
    <name evidence="6" type="ORF">FYL31_09765</name>
    <name evidence="4" type="ORF">T1815_17291</name>
</gene>
<dbReference type="EMBL" id="VSTF01000010">
    <property type="protein sequence ID" value="TYL58779.1"/>
    <property type="molecule type" value="Genomic_DNA"/>
</dbReference>
<dbReference type="Proteomes" id="UP000260642">
    <property type="component" value="Unassembled WGS sequence"/>
</dbReference>
<keyword evidence="7" id="KW-1185">Reference proteome</keyword>
<evidence type="ECO:0000313" key="6">
    <source>
        <dbReference type="EMBL" id="TYL58779.1"/>
    </source>
</evidence>